<dbReference type="InterPro" id="IPR029063">
    <property type="entry name" value="SAM-dependent_MTases_sf"/>
</dbReference>
<sequence length="308" mass="35080">MAAAVHNEWGISELKANSSEKDTRKTYDTWAKTYEEDTDKLGYKGHVLCIEAFNKAMQSKDIFPEANKDIKILDAGAGTGIIGEMLVQQGYSNIDALDISEEMLNLAKKKNIYKRYICAALSDVPIDDIQTGEYDVTLCAGTIVYGQAKPAALDECVRHVRPGKVLLLYLLWSRAAVFHSHIKLLLLRFLTITNCITLSLEKELYVLKKVLHPKMFKDYTGPNNHLSPDSLSTPFIIFHCLSPGGIFIFSIRADSFDPVELGYSTKFEEMETAGKWRLVKRERRELYAHPHEERFRDCYLITYKVLKN</sequence>
<comment type="caution">
    <text evidence="2">The sequence shown here is derived from an EMBL/GenBank/DDBJ whole genome shotgun (WGS) entry which is preliminary data.</text>
</comment>
<evidence type="ECO:0000313" key="3">
    <source>
        <dbReference type="Proteomes" id="UP001159427"/>
    </source>
</evidence>
<dbReference type="Proteomes" id="UP001159427">
    <property type="component" value="Unassembled WGS sequence"/>
</dbReference>
<dbReference type="SUPFAM" id="SSF53335">
    <property type="entry name" value="S-adenosyl-L-methionine-dependent methyltransferases"/>
    <property type="match status" value="1"/>
</dbReference>
<feature type="domain" description="Methyltransferase" evidence="1">
    <location>
        <begin position="72"/>
        <end position="163"/>
    </location>
</feature>
<proteinExistence type="predicted"/>
<dbReference type="Pfam" id="PF13649">
    <property type="entry name" value="Methyltransf_25"/>
    <property type="match status" value="1"/>
</dbReference>
<reference evidence="2 3" key="1">
    <citation type="submission" date="2022-05" db="EMBL/GenBank/DDBJ databases">
        <authorList>
            <consortium name="Genoscope - CEA"/>
            <person name="William W."/>
        </authorList>
    </citation>
    <scope>NUCLEOTIDE SEQUENCE [LARGE SCALE GENOMIC DNA]</scope>
</reference>
<protein>
    <recommendedName>
        <fullName evidence="1">Methyltransferase domain-containing protein</fullName>
    </recommendedName>
</protein>
<name>A0ABN8MJ98_9CNID</name>
<dbReference type="Gene3D" id="3.40.50.150">
    <property type="entry name" value="Vaccinia Virus protein VP39"/>
    <property type="match status" value="1"/>
</dbReference>
<dbReference type="PANTHER" id="PTHR43591:SF110">
    <property type="entry name" value="RHODANESE DOMAIN-CONTAINING PROTEIN"/>
    <property type="match status" value="1"/>
</dbReference>
<gene>
    <name evidence="2" type="ORF">PEVE_00036555</name>
</gene>
<accession>A0ABN8MJ98</accession>
<dbReference type="EMBL" id="CALNXI010000586">
    <property type="protein sequence ID" value="CAH3029679.1"/>
    <property type="molecule type" value="Genomic_DNA"/>
</dbReference>
<dbReference type="InterPro" id="IPR041698">
    <property type="entry name" value="Methyltransf_25"/>
</dbReference>
<evidence type="ECO:0000313" key="2">
    <source>
        <dbReference type="EMBL" id="CAH3029679.1"/>
    </source>
</evidence>
<dbReference type="CDD" id="cd02440">
    <property type="entry name" value="AdoMet_MTases"/>
    <property type="match status" value="1"/>
</dbReference>
<dbReference type="PANTHER" id="PTHR43591">
    <property type="entry name" value="METHYLTRANSFERASE"/>
    <property type="match status" value="1"/>
</dbReference>
<evidence type="ECO:0000259" key="1">
    <source>
        <dbReference type="Pfam" id="PF13649"/>
    </source>
</evidence>
<organism evidence="2 3">
    <name type="scientific">Porites evermanni</name>
    <dbReference type="NCBI Taxonomy" id="104178"/>
    <lineage>
        <taxon>Eukaryota</taxon>
        <taxon>Metazoa</taxon>
        <taxon>Cnidaria</taxon>
        <taxon>Anthozoa</taxon>
        <taxon>Hexacorallia</taxon>
        <taxon>Scleractinia</taxon>
        <taxon>Fungiina</taxon>
        <taxon>Poritidae</taxon>
        <taxon>Porites</taxon>
    </lineage>
</organism>
<keyword evidence="3" id="KW-1185">Reference proteome</keyword>